<dbReference type="PANTHER" id="PTHR42909">
    <property type="entry name" value="ZGC:136858"/>
    <property type="match status" value="1"/>
</dbReference>
<accession>A0A2W2BBJ3</accession>
<keyword evidence="2 6" id="KW-0378">Hydrolase</keyword>
<dbReference type="EMBL" id="QKVK01000002">
    <property type="protein sequence ID" value="PZF77624.1"/>
    <property type="molecule type" value="Genomic_DNA"/>
</dbReference>
<dbReference type="AlphaFoldDB" id="A0A2W2BBJ3"/>
<keyword evidence="5 6" id="KW-0326">Glycosidase</keyword>
<comment type="similarity">
    <text evidence="6">Belongs to the pseudouridine-5'-phosphate glycosidase family.</text>
</comment>
<dbReference type="SUPFAM" id="SSF110581">
    <property type="entry name" value="Indigoidine synthase A-like"/>
    <property type="match status" value="1"/>
</dbReference>
<feature type="binding site" evidence="6">
    <location>
        <begin position="141"/>
        <end position="143"/>
    </location>
    <ligand>
        <name>substrate</name>
    </ligand>
</feature>
<dbReference type="EC" id="4.2.1.70" evidence="6"/>
<feature type="active site" description="Proton donor" evidence="6">
    <location>
        <position position="25"/>
    </location>
</feature>
<dbReference type="GO" id="GO:0005737">
    <property type="term" value="C:cytoplasm"/>
    <property type="evidence" value="ECO:0007669"/>
    <property type="project" value="TreeGrafter"/>
</dbReference>
<sequence length="305" mass="31077">MAIELSITAEVQGALAAGRPVVALESTIIAHGMPYPQNVQTARAVEDIVRAGGAVPATIAIIGGVLKVGLTAEELDRFGRDGRSIAKVSVRDLPFIVAQKLDGATTVASTMRIAAMAGIHVFATGGIGGVHRGAERTFDISADMTEFAASDVAVVTAGAKAILDLALTLETLETLGVPVIGLGTKEFPAFYSRKSGHVVPMTCNTPSEVAGVMRAKWAMGLKGGLVVANPIPAEAEIPAEEIAPVIDAAVKKATAQGIMGKETTPFLLAEIAGVTAGRSLAANIALAKHNAKIAAAIAVAFAEQG</sequence>
<dbReference type="Proteomes" id="UP000248795">
    <property type="component" value="Unassembled WGS sequence"/>
</dbReference>
<dbReference type="GO" id="GO:0004730">
    <property type="term" value="F:pseudouridylate synthase activity"/>
    <property type="evidence" value="ECO:0007669"/>
    <property type="project" value="UniProtKB-UniRule"/>
</dbReference>
<comment type="cofactor">
    <cofactor evidence="6">
        <name>Mn(2+)</name>
        <dbReference type="ChEBI" id="CHEBI:29035"/>
    </cofactor>
    <text evidence="6">Binds 1 Mn(2+) ion per subunit.</text>
</comment>
<dbReference type="GO" id="GO:0016798">
    <property type="term" value="F:hydrolase activity, acting on glycosyl bonds"/>
    <property type="evidence" value="ECO:0007669"/>
    <property type="project" value="UniProtKB-KW"/>
</dbReference>
<evidence type="ECO:0000313" key="7">
    <source>
        <dbReference type="EMBL" id="PZF77624.1"/>
    </source>
</evidence>
<feature type="binding site" evidence="6">
    <location>
        <position position="87"/>
    </location>
    <ligand>
        <name>substrate</name>
    </ligand>
</feature>
<reference evidence="8" key="1">
    <citation type="submission" date="2018-06" db="EMBL/GenBank/DDBJ databases">
        <title>Aestuariibacter litoralis strain KCTC 52945T.</title>
        <authorList>
            <person name="Li X."/>
            <person name="Salam N."/>
            <person name="Li J.-L."/>
            <person name="Chen Y.-M."/>
            <person name="Yang Z.-W."/>
            <person name="Zhang L.-Y."/>
            <person name="Han M.-X."/>
            <person name="Xiao M."/>
            <person name="Li W.-J."/>
        </authorList>
    </citation>
    <scope>NUCLEOTIDE SEQUENCE [LARGE SCALE GENOMIC DNA]</scope>
    <source>
        <strain evidence="8">KCTC 52945</strain>
    </source>
</reference>
<keyword evidence="4 6" id="KW-0456">Lyase</keyword>
<feature type="binding site" evidence="6">
    <location>
        <position position="139"/>
    </location>
    <ligand>
        <name>Mn(2+)</name>
        <dbReference type="ChEBI" id="CHEBI:29035"/>
    </ligand>
</feature>
<name>A0A2W2BBJ3_9HYPH</name>
<gene>
    <name evidence="6" type="primary">psuG</name>
    <name evidence="7" type="ORF">DK847_04065</name>
</gene>
<comment type="function">
    <text evidence="6">Catalyzes the reversible cleavage of pseudouridine 5'-phosphate (PsiMP) to ribose 5-phosphate and uracil. Functions biologically in the cleavage direction, as part of a pseudouridine degradation pathway.</text>
</comment>
<comment type="caution">
    <text evidence="7">The sequence shown here is derived from an EMBL/GenBank/DDBJ whole genome shotgun (WGS) entry which is preliminary data.</text>
</comment>
<protein>
    <recommendedName>
        <fullName evidence="6">Pseudouridine-5'-phosphate glycosidase</fullName>
        <shortName evidence="6">PsiMP glycosidase</shortName>
        <ecNumber evidence="6">4.2.1.70</ecNumber>
    </recommendedName>
</protein>
<dbReference type="InterPro" id="IPR022830">
    <property type="entry name" value="Indigdn_synthA-like"/>
</dbReference>
<keyword evidence="1 6" id="KW-0479">Metal-binding</keyword>
<comment type="catalytic activity">
    <reaction evidence="6">
        <text>D-ribose 5-phosphate + uracil = psi-UMP + H2O</text>
        <dbReference type="Rhea" id="RHEA:18337"/>
        <dbReference type="ChEBI" id="CHEBI:15377"/>
        <dbReference type="ChEBI" id="CHEBI:17568"/>
        <dbReference type="ChEBI" id="CHEBI:58380"/>
        <dbReference type="ChEBI" id="CHEBI:78346"/>
        <dbReference type="EC" id="4.2.1.70"/>
    </reaction>
</comment>
<dbReference type="GO" id="GO:0046113">
    <property type="term" value="P:nucleobase catabolic process"/>
    <property type="evidence" value="ECO:0007669"/>
    <property type="project" value="UniProtKB-UniRule"/>
</dbReference>
<dbReference type="PANTHER" id="PTHR42909:SF1">
    <property type="entry name" value="CARBOHYDRATE KINASE PFKB DOMAIN-CONTAINING PROTEIN"/>
    <property type="match status" value="1"/>
</dbReference>
<evidence type="ECO:0000256" key="6">
    <source>
        <dbReference type="HAMAP-Rule" id="MF_01876"/>
    </source>
</evidence>
<evidence type="ECO:0000313" key="8">
    <source>
        <dbReference type="Proteomes" id="UP000248795"/>
    </source>
</evidence>
<keyword evidence="8" id="KW-1185">Reference proteome</keyword>
<comment type="subunit">
    <text evidence="6">Homotrimer.</text>
</comment>
<feature type="binding site" evidence="6">
    <location>
        <position position="107"/>
    </location>
    <ligand>
        <name>substrate</name>
    </ligand>
</feature>
<dbReference type="RefSeq" id="WP_111196371.1">
    <property type="nucleotide sequence ID" value="NZ_QKVK01000002.1"/>
</dbReference>
<dbReference type="HAMAP" id="MF_01876">
    <property type="entry name" value="PsiMP_glycosidase"/>
    <property type="match status" value="1"/>
</dbReference>
<evidence type="ECO:0000256" key="3">
    <source>
        <dbReference type="ARBA" id="ARBA00023211"/>
    </source>
</evidence>
<dbReference type="Pfam" id="PF04227">
    <property type="entry name" value="Indigoidine_A"/>
    <property type="match status" value="1"/>
</dbReference>
<dbReference type="GO" id="GO:0046872">
    <property type="term" value="F:metal ion binding"/>
    <property type="evidence" value="ECO:0007669"/>
    <property type="project" value="UniProtKB-KW"/>
</dbReference>
<evidence type="ECO:0000256" key="4">
    <source>
        <dbReference type="ARBA" id="ARBA00023239"/>
    </source>
</evidence>
<evidence type="ECO:0000256" key="2">
    <source>
        <dbReference type="ARBA" id="ARBA00022801"/>
    </source>
</evidence>
<organism evidence="7 8">
    <name type="scientific">Aestuariivirga litoralis</name>
    <dbReference type="NCBI Taxonomy" id="2650924"/>
    <lineage>
        <taxon>Bacteria</taxon>
        <taxon>Pseudomonadati</taxon>
        <taxon>Pseudomonadota</taxon>
        <taxon>Alphaproteobacteria</taxon>
        <taxon>Hyphomicrobiales</taxon>
        <taxon>Aestuariivirgaceae</taxon>
        <taxon>Aestuariivirga</taxon>
    </lineage>
</organism>
<keyword evidence="3 6" id="KW-0464">Manganese</keyword>
<dbReference type="InterPro" id="IPR007342">
    <property type="entry name" value="PsuG"/>
</dbReference>
<evidence type="ECO:0000256" key="5">
    <source>
        <dbReference type="ARBA" id="ARBA00023295"/>
    </source>
</evidence>
<proteinExistence type="inferred from homology"/>
<dbReference type="Gene3D" id="3.40.1790.10">
    <property type="entry name" value="Indigoidine synthase domain"/>
    <property type="match status" value="1"/>
</dbReference>
<feature type="active site" description="Nucleophile" evidence="6">
    <location>
        <position position="160"/>
    </location>
</feature>
<evidence type="ECO:0000256" key="1">
    <source>
        <dbReference type="ARBA" id="ARBA00022723"/>
    </source>
</evidence>